<evidence type="ECO:0000313" key="3">
    <source>
        <dbReference type="Proteomes" id="UP000007730"/>
    </source>
</evidence>
<name>B6JD50_AFIC5</name>
<organism evidence="2 3">
    <name type="scientific">Afipia carboxidovorans (strain ATCC 49405 / DSM 1227 / KCTC 32145 / OM5)</name>
    <name type="common">Oligotropha carboxidovorans</name>
    <dbReference type="NCBI Taxonomy" id="504832"/>
    <lineage>
        <taxon>Bacteria</taxon>
        <taxon>Pseudomonadati</taxon>
        <taxon>Pseudomonadota</taxon>
        <taxon>Alphaproteobacteria</taxon>
        <taxon>Hyphomicrobiales</taxon>
        <taxon>Nitrobacteraceae</taxon>
        <taxon>Afipia</taxon>
    </lineage>
</organism>
<dbReference type="Pfam" id="PF10617">
    <property type="entry name" value="DUF2474"/>
    <property type="match status" value="1"/>
</dbReference>
<protein>
    <recommendedName>
        <fullName evidence="4">DUF2474 domain-containing protein</fullName>
    </recommendedName>
</protein>
<dbReference type="KEGG" id="oca:OCAR_4637"/>
<dbReference type="Proteomes" id="UP000007730">
    <property type="component" value="Chromosome"/>
</dbReference>
<dbReference type="EMBL" id="CP002826">
    <property type="protein sequence ID" value="AEI07984.1"/>
    <property type="molecule type" value="Genomic_DNA"/>
</dbReference>
<dbReference type="OrthoDB" id="7364532at2"/>
<dbReference type="STRING" id="504832.OCA5_c33090"/>
<evidence type="ECO:0000256" key="1">
    <source>
        <dbReference type="SAM" id="Phobius"/>
    </source>
</evidence>
<dbReference type="KEGG" id="ocg:OCA5_c33090"/>
<keyword evidence="1" id="KW-0472">Membrane</keyword>
<accession>B6JD50</accession>
<reference evidence="2 3" key="1">
    <citation type="journal article" date="2011" name="J. Bacteriol.">
        <title>Complete genome sequences of the chemolithoautotrophic Oligotropha carboxidovorans strains OM4 and OM5.</title>
        <authorList>
            <person name="Volland S."/>
            <person name="Rachinger M."/>
            <person name="Strittmatter A."/>
            <person name="Daniel R."/>
            <person name="Gottschalk G."/>
            <person name="Meyer O."/>
        </authorList>
    </citation>
    <scope>NUCLEOTIDE SEQUENCE [LARGE SCALE GENOMIC DNA]</scope>
    <source>
        <strain evidence="3">ATCC 49405 / DSM 1227 / KCTC 32145 / OM5</strain>
    </source>
</reference>
<feature type="transmembrane region" description="Helical" evidence="1">
    <location>
        <begin position="15"/>
        <end position="40"/>
    </location>
</feature>
<keyword evidence="1" id="KW-0812">Transmembrane</keyword>
<sequence>MSPQGKEQPSLPRRLFWFIALWAGGVATIGIISYILRLWLAPHH</sequence>
<evidence type="ECO:0008006" key="4">
    <source>
        <dbReference type="Google" id="ProtNLM"/>
    </source>
</evidence>
<keyword evidence="3" id="KW-1185">Reference proteome</keyword>
<dbReference type="HOGENOM" id="CLU_203653_5_1_5"/>
<keyword evidence="1" id="KW-1133">Transmembrane helix</keyword>
<evidence type="ECO:0000313" key="2">
    <source>
        <dbReference type="EMBL" id="AEI07984.1"/>
    </source>
</evidence>
<dbReference type="InterPro" id="IPR018895">
    <property type="entry name" value="DUF2474"/>
</dbReference>
<proteinExistence type="predicted"/>
<dbReference type="AlphaFoldDB" id="B6JD50"/>
<dbReference type="PATRIC" id="fig|504832.7.peg.3479"/>
<gene>
    <name evidence="2" type="ordered locus">OCA5_c33090</name>
</gene>